<dbReference type="OrthoDB" id="9939658at2"/>
<keyword evidence="2" id="KW-1185">Reference proteome</keyword>
<organism evidence="1 2">
    <name type="scientific">Sphingomonas desiccabilis</name>
    <dbReference type="NCBI Taxonomy" id="429134"/>
    <lineage>
        <taxon>Bacteria</taxon>
        <taxon>Pseudomonadati</taxon>
        <taxon>Pseudomonadota</taxon>
        <taxon>Alphaproteobacteria</taxon>
        <taxon>Sphingomonadales</taxon>
        <taxon>Sphingomonadaceae</taxon>
        <taxon>Sphingomonas</taxon>
    </lineage>
</organism>
<evidence type="ECO:0000313" key="2">
    <source>
        <dbReference type="Proteomes" id="UP000292347"/>
    </source>
</evidence>
<evidence type="ECO:0000313" key="1">
    <source>
        <dbReference type="EMBL" id="RXZ32179.1"/>
    </source>
</evidence>
<name>A0A4Q2IVE6_9SPHN</name>
<reference evidence="1 2" key="1">
    <citation type="submission" date="2019-01" db="EMBL/GenBank/DDBJ databases">
        <title>Sphingomonas mucosissima sp. nov. and Sphingomonas desiccabilis sp. nov., from biological soil crusts in the Colorado Plateau, USA.</title>
        <authorList>
            <person name="Zhu D."/>
        </authorList>
    </citation>
    <scope>NUCLEOTIDE SEQUENCE [LARGE SCALE GENOMIC DNA]</scope>
    <source>
        <strain evidence="1 2">CP1D</strain>
    </source>
</reference>
<comment type="caution">
    <text evidence="1">The sequence shown here is derived from an EMBL/GenBank/DDBJ whole genome shotgun (WGS) entry which is preliminary data.</text>
</comment>
<accession>A0A4Q2IVE6</accession>
<protein>
    <submittedName>
        <fullName evidence="1">Uncharacterized protein</fullName>
    </submittedName>
</protein>
<dbReference type="Proteomes" id="UP000292347">
    <property type="component" value="Unassembled WGS sequence"/>
</dbReference>
<dbReference type="AlphaFoldDB" id="A0A4Q2IVE6"/>
<proteinExistence type="predicted"/>
<sequence>MLLFVALLLAIPTYGLSFLPVIGALALRAWTDRAVPERQPAPTPRAAEGSPQRSVAKPVAALPSWAKDASGVERFKSDLLVALPSRGVPGPFVAEIFSAEETARLCLASARTAEENGRDFYRQCFAAADFIVRRWNGLHPAEQRRFTDRYC</sequence>
<gene>
    <name evidence="1" type="ORF">EO081_13490</name>
</gene>
<dbReference type="EMBL" id="SDPT01000002">
    <property type="protein sequence ID" value="RXZ32179.1"/>
    <property type="molecule type" value="Genomic_DNA"/>
</dbReference>
<dbReference type="RefSeq" id="WP_129342390.1">
    <property type="nucleotide sequence ID" value="NZ_JACIDD010000002.1"/>
</dbReference>